<feature type="transmembrane region" description="Helical" evidence="1">
    <location>
        <begin position="158"/>
        <end position="178"/>
    </location>
</feature>
<keyword evidence="1" id="KW-1133">Transmembrane helix</keyword>
<feature type="transmembrane region" description="Helical" evidence="1">
    <location>
        <begin position="127"/>
        <end position="146"/>
    </location>
</feature>
<feature type="transmembrane region" description="Helical" evidence="1">
    <location>
        <begin position="6"/>
        <end position="26"/>
    </location>
</feature>
<reference evidence="2 3" key="1">
    <citation type="submission" date="2023-06" db="EMBL/GenBank/DDBJ databases">
        <title>Sporosarcina sp. nov., isolated from Korean tranditional fermented seafood 'Jeotgal'.</title>
        <authorList>
            <person name="Yang A.I."/>
            <person name="Shin N.-R."/>
        </authorList>
    </citation>
    <scope>NUCLEOTIDE SEQUENCE [LARGE SCALE GENOMIC DNA]</scope>
    <source>
        <strain evidence="2 3">T2O-4</strain>
    </source>
</reference>
<keyword evidence="3" id="KW-1185">Reference proteome</keyword>
<evidence type="ECO:0000313" key="3">
    <source>
        <dbReference type="Proteomes" id="UP001303902"/>
    </source>
</evidence>
<dbReference type="NCBIfam" id="TIGR02206">
    <property type="entry name" value="intg_mem_TP0381"/>
    <property type="match status" value="1"/>
</dbReference>
<evidence type="ECO:0000256" key="1">
    <source>
        <dbReference type="SAM" id="Phobius"/>
    </source>
</evidence>
<accession>A0ABZ0LA85</accession>
<feature type="transmembrane region" description="Helical" evidence="1">
    <location>
        <begin position="98"/>
        <end position="115"/>
    </location>
</feature>
<dbReference type="EMBL" id="CP129118">
    <property type="protein sequence ID" value="WOV89013.1"/>
    <property type="molecule type" value="Genomic_DNA"/>
</dbReference>
<evidence type="ECO:0000313" key="2">
    <source>
        <dbReference type="EMBL" id="WOV89013.1"/>
    </source>
</evidence>
<keyword evidence="1" id="KW-0812">Transmembrane</keyword>
<feature type="transmembrane region" description="Helical" evidence="1">
    <location>
        <begin position="201"/>
        <end position="223"/>
    </location>
</feature>
<protein>
    <submittedName>
        <fullName evidence="2">TIGR02206 family membrane protein</fullName>
    </submittedName>
</protein>
<dbReference type="Pfam" id="PF14808">
    <property type="entry name" value="TMEM164"/>
    <property type="match status" value="1"/>
</dbReference>
<proteinExistence type="predicted"/>
<organism evidence="2 3">
    <name type="scientific">Sporosarcina oncorhynchi</name>
    <dbReference type="NCBI Taxonomy" id="3056444"/>
    <lineage>
        <taxon>Bacteria</taxon>
        <taxon>Bacillati</taxon>
        <taxon>Bacillota</taxon>
        <taxon>Bacilli</taxon>
        <taxon>Bacillales</taxon>
        <taxon>Caryophanaceae</taxon>
        <taxon>Sporosarcina</taxon>
    </lineage>
</organism>
<feature type="transmembrane region" description="Helical" evidence="1">
    <location>
        <begin position="74"/>
        <end position="91"/>
    </location>
</feature>
<dbReference type="Proteomes" id="UP001303902">
    <property type="component" value="Chromosome"/>
</dbReference>
<dbReference type="RefSeq" id="WP_317970655.1">
    <property type="nucleotide sequence ID" value="NZ_CP129118.1"/>
</dbReference>
<sequence length="231" mass="27148">MDSTFKMFSIVHLAVLVVLFVAIVLLYRFRQNLKLEPDNSKRLERIIAITLLVCDVLYHIWLIQTDRWSLDHSLPLELCSLSLVVTILLLWTGNRHLVDFVIFAGIAGALQAIVTPDLDMNFPHFRFFHFFYTHTGIVMTGLYFIWVKGYSPTFIGAIRTFITLNAILPIIILVNLLFDGNYMFLRRKPQNGSLLDYMGPYPWYILWLEFTALMMFFIIWLVFRKRNTRTD</sequence>
<dbReference type="InterPro" id="IPR011737">
    <property type="entry name" value="CHP02206_TP0381"/>
</dbReference>
<gene>
    <name evidence="2" type="ORF">QWT69_07885</name>
</gene>
<keyword evidence="1" id="KW-0472">Membrane</keyword>
<feature type="transmembrane region" description="Helical" evidence="1">
    <location>
        <begin position="46"/>
        <end position="62"/>
    </location>
</feature>
<name>A0ABZ0LA85_9BACL</name>